<proteinExistence type="predicted"/>
<organism evidence="1">
    <name type="scientific">Alexandrium catenella</name>
    <name type="common">Red tide dinoflagellate</name>
    <name type="synonym">Gonyaulax catenella</name>
    <dbReference type="NCBI Taxonomy" id="2925"/>
    <lineage>
        <taxon>Eukaryota</taxon>
        <taxon>Sar</taxon>
        <taxon>Alveolata</taxon>
        <taxon>Dinophyceae</taxon>
        <taxon>Gonyaulacales</taxon>
        <taxon>Pyrocystaceae</taxon>
        <taxon>Alexandrium</taxon>
    </lineage>
</organism>
<evidence type="ECO:0000313" key="1">
    <source>
        <dbReference type="EMBL" id="CAD9104504.1"/>
    </source>
</evidence>
<gene>
    <name evidence="1" type="ORF">ACAT0790_LOCUS9082</name>
</gene>
<accession>A0A7S1PWG9</accession>
<name>A0A7S1PWG9_ALECA</name>
<reference evidence="1" key="1">
    <citation type="submission" date="2021-01" db="EMBL/GenBank/DDBJ databases">
        <authorList>
            <person name="Corre E."/>
            <person name="Pelletier E."/>
            <person name="Niang G."/>
            <person name="Scheremetjew M."/>
            <person name="Finn R."/>
            <person name="Kale V."/>
            <person name="Holt S."/>
            <person name="Cochrane G."/>
            <person name="Meng A."/>
            <person name="Brown T."/>
            <person name="Cohen L."/>
        </authorList>
    </citation>
    <scope>NUCLEOTIDE SEQUENCE</scope>
    <source>
        <strain evidence="1">OF101</strain>
    </source>
</reference>
<protein>
    <submittedName>
        <fullName evidence="1">Uncharacterized protein</fullName>
    </submittedName>
</protein>
<dbReference type="EMBL" id="HBGE01015331">
    <property type="protein sequence ID" value="CAD9104504.1"/>
    <property type="molecule type" value="Transcribed_RNA"/>
</dbReference>
<sequence length="316" mass="35330">MPTCCDSLRLTAKRRWLAGQQQKENEAANAYRNKRAAQIAAVITAEEAQADILEVADDLDAPALKRQRRGEDDPEALPLWEAISRAADFQAYAKDAGFVVDMAWQLSGGTLARQLIRLVDACVREKRVAMMWAVGRACLRAANEGPLSSRTRLATETACDLAKAKRINLRALEMIISDLAKSVRDHPEEGALAGACGAVAWVLVHMFPQKTDVGWGWLHQTWSWNNWWDFVARCLQDFKPLHAYQVLRTTLELMVAQAGTGSVVRELPTWVGDPLRVKELRRRLCKTSGLTGPELLQELDHLGIDDKREEPAQEQP</sequence>
<dbReference type="AlphaFoldDB" id="A0A7S1PWG9"/>